<protein>
    <submittedName>
        <fullName evidence="1 3">Uncharacterized protein</fullName>
    </submittedName>
</protein>
<evidence type="ECO:0000313" key="1">
    <source>
        <dbReference type="EMBL" id="VDP11242.1"/>
    </source>
</evidence>
<dbReference type="EMBL" id="UZAH01030632">
    <property type="protein sequence ID" value="VDP11242.1"/>
    <property type="molecule type" value="Genomic_DNA"/>
</dbReference>
<accession>A0A183G8W9</accession>
<keyword evidence="2" id="KW-1185">Reference proteome</keyword>
<name>A0A183G8W9_HELPZ</name>
<reference evidence="3" key="2">
    <citation type="submission" date="2019-09" db="UniProtKB">
        <authorList>
            <consortium name="WormBaseParasite"/>
        </authorList>
    </citation>
    <scope>IDENTIFICATION</scope>
</reference>
<dbReference type="AlphaFoldDB" id="A0A183G8W9"/>
<reference evidence="1 2" key="1">
    <citation type="submission" date="2018-11" db="EMBL/GenBank/DDBJ databases">
        <authorList>
            <consortium name="Pathogen Informatics"/>
        </authorList>
    </citation>
    <scope>NUCLEOTIDE SEQUENCE [LARGE SCALE GENOMIC DNA]</scope>
</reference>
<dbReference type="Proteomes" id="UP000050761">
    <property type="component" value="Unassembled WGS sequence"/>
</dbReference>
<evidence type="ECO:0000313" key="3">
    <source>
        <dbReference type="WBParaSite" id="HPBE_0001835201-mRNA-1"/>
    </source>
</evidence>
<evidence type="ECO:0000313" key="2">
    <source>
        <dbReference type="Proteomes" id="UP000050761"/>
    </source>
</evidence>
<accession>A0A3P8ABY4</accession>
<gene>
    <name evidence="1" type="ORF">HPBE_LOCUS18351</name>
</gene>
<dbReference type="OrthoDB" id="5588663at2759"/>
<proteinExistence type="predicted"/>
<dbReference type="WBParaSite" id="HPBE_0001835201-mRNA-1">
    <property type="protein sequence ID" value="HPBE_0001835201-mRNA-1"/>
    <property type="gene ID" value="HPBE_0001835201"/>
</dbReference>
<organism evidence="2 3">
    <name type="scientific">Heligmosomoides polygyrus</name>
    <name type="common">Parasitic roundworm</name>
    <dbReference type="NCBI Taxonomy" id="6339"/>
    <lineage>
        <taxon>Eukaryota</taxon>
        <taxon>Metazoa</taxon>
        <taxon>Ecdysozoa</taxon>
        <taxon>Nematoda</taxon>
        <taxon>Chromadorea</taxon>
        <taxon>Rhabditida</taxon>
        <taxon>Rhabditina</taxon>
        <taxon>Rhabditomorpha</taxon>
        <taxon>Strongyloidea</taxon>
        <taxon>Heligmosomidae</taxon>
        <taxon>Heligmosomoides</taxon>
    </lineage>
</organism>
<sequence length="95" mass="11211">MIYFTFRIYQHIGQEIEKNKQEHGDIELLGKAHNFGTFLFYQLPHPLGAQNVGDPLGKHFLRYIDSKLLRPTRHVDSFFVLLEALKTTKFWTNYA</sequence>